<dbReference type="InterPro" id="IPR001584">
    <property type="entry name" value="Integrase_cat-core"/>
</dbReference>
<dbReference type="InterPro" id="IPR036397">
    <property type="entry name" value="RNaseH_sf"/>
</dbReference>
<name>A0A812RRN6_SYMPI</name>
<comment type="caution">
    <text evidence="3">The sequence shown here is derived from an EMBL/GenBank/DDBJ whole genome shotgun (WGS) entry which is preliminary data.</text>
</comment>
<keyword evidence="4" id="KW-1185">Reference proteome</keyword>
<feature type="compositionally biased region" description="Low complexity" evidence="1">
    <location>
        <begin position="585"/>
        <end position="607"/>
    </location>
</feature>
<evidence type="ECO:0000313" key="4">
    <source>
        <dbReference type="Proteomes" id="UP000649617"/>
    </source>
</evidence>
<feature type="compositionally biased region" description="Polar residues" evidence="1">
    <location>
        <begin position="448"/>
        <end position="458"/>
    </location>
</feature>
<accession>A0A812RRN6</accession>
<protein>
    <submittedName>
        <fullName evidence="3">GIP protein</fullName>
    </submittedName>
</protein>
<gene>
    <name evidence="3" type="primary">GIP</name>
    <name evidence="3" type="ORF">SPIL2461_LOCUS11019</name>
</gene>
<reference evidence="3" key="1">
    <citation type="submission" date="2021-02" db="EMBL/GenBank/DDBJ databases">
        <authorList>
            <person name="Dougan E. K."/>
            <person name="Rhodes N."/>
            <person name="Thang M."/>
            <person name="Chan C."/>
        </authorList>
    </citation>
    <scope>NUCLEOTIDE SEQUENCE</scope>
</reference>
<feature type="compositionally biased region" description="Polar residues" evidence="1">
    <location>
        <begin position="165"/>
        <end position="178"/>
    </location>
</feature>
<feature type="compositionally biased region" description="Acidic residues" evidence="1">
    <location>
        <begin position="510"/>
        <end position="528"/>
    </location>
</feature>
<feature type="domain" description="Integrase catalytic" evidence="2">
    <location>
        <begin position="1387"/>
        <end position="1560"/>
    </location>
</feature>
<feature type="region of interest" description="Disordered" evidence="1">
    <location>
        <begin position="489"/>
        <end position="528"/>
    </location>
</feature>
<dbReference type="PROSITE" id="PS50994">
    <property type="entry name" value="INTEGRASE"/>
    <property type="match status" value="1"/>
</dbReference>
<feature type="compositionally biased region" description="Acidic residues" evidence="1">
    <location>
        <begin position="155"/>
        <end position="164"/>
    </location>
</feature>
<feature type="region of interest" description="Disordered" evidence="1">
    <location>
        <begin position="2006"/>
        <end position="2040"/>
    </location>
</feature>
<dbReference type="GO" id="GO:0015074">
    <property type="term" value="P:DNA integration"/>
    <property type="evidence" value="ECO:0007669"/>
    <property type="project" value="InterPro"/>
</dbReference>
<feature type="region of interest" description="Disordered" evidence="1">
    <location>
        <begin position="119"/>
        <end position="195"/>
    </location>
</feature>
<feature type="compositionally biased region" description="Polar residues" evidence="1">
    <location>
        <begin position="1937"/>
        <end position="1946"/>
    </location>
</feature>
<dbReference type="InterPro" id="IPR012337">
    <property type="entry name" value="RNaseH-like_sf"/>
</dbReference>
<feature type="region of interest" description="Disordered" evidence="1">
    <location>
        <begin position="1768"/>
        <end position="1809"/>
    </location>
</feature>
<proteinExistence type="predicted"/>
<dbReference type="EMBL" id="CAJNIZ010021225">
    <property type="protein sequence ID" value="CAE7450002.1"/>
    <property type="molecule type" value="Genomic_DNA"/>
</dbReference>
<sequence length="2205" mass="242293">MPTIPEIFNMAAADAAAADEEVLNGLESASQRGTSIQGHTASAARSAPLWRCAVCDGPELHRTLDGNWTCSDCGSLDYYRVSGQTWRRTGFGTWMFFPEGQEPPPPWLRAAVPAEADDVQQPFGTPADSSETRPAESAAARRRRRRRRQGPSDPDGGDWPEQAESETLTNDSLVTVSSRPHRPRPDPRLPGPGLADLRRSAALEVPSADLGGDDQAHLGGQPATLEDVVTSGKTKKSAVSKWRGGAPPPPPKWTYEKEDLRAFSKYERKVRLWEIQVEPYMSKREASLQLYNALSGEPEQELEHAPLESINSAQGITYILDQLRGPMSQRLVYQKRKYLSDFENINRYPNEHLRAFVNRYRRTERNLSAVDISVSAMYDSEARGSRLLDRSRLSPQDQRLVLVGSRYSLTFEDISESLAMQFPDFKPPPPVMGRDGQMITRAKGTGKFGNQGQQAPTQDQKHSGGKGGGKPGARKVSVTEAGAEAGEQALDEGDEGGSDNPENNQAADDDHNDDPGDDDGDPDQGDDLDDLAQVLTVTARRLASVRLGRKFSGNKVPPSELKKKTACAACGEVGHWRGDPQCRVSGTGASTATSSSNPGSSTTALAKKGGKGAKPDKPHQAFTVMHSDLGNYEVRWLQEHRSLLEIYDLDIIKVDCRDRFQFGKGDPIPADHRAYVPAVLDDGASFVFGAGVLDAGIPLLASNPLLKALGMVLDLPRMVVYFERLSAEVPVVNLNGHLEVNISVFSAGAVASLKQSIETVDWQIAAPELPLDQASLIDSPGHAPDSTTMVAKVALSAAEPLLLPQEPLPANVPSRPPQDLGSSLAGGGDSASLGRPPHESRGVRPRRHLPVRQCDRQIRQVPQVHDKMGVEERRRKVGTAPLQRVFALIGTAIALLGQYGLSGGTDYESFSSGGGGKDDTFLGAAIPEYDLSNYPGPTFDSRMARDHLRLGRVKGFKRLAGNIGRAGRILDGEVKVYNALPTVASRPPGCVDLLELFAGEARPSAAASDHGLHACQPVDLTFGWDLDTQRDQDLVRSMVRRLRPWLLLIGYPCTDYNLFNENLNYSHRRLELQARRDRDQPRRQFLADLCREQAEQGRHFFIENPQRSRLWEQDEFIERSNLPGTTMGHAHLGAFGSETVDGQPVVKPIGVLTNMPGLAERLCVKLSLVDRQYCTPIQGAETRRSQVYPHAFVHEILLHLHELMAEKEPLRFGNFNVFATARPVSDIKAWDNVFEQLARDFSVGNRRAFDIDLNSQLGKDVQNLFRIKVEQLEEIRRPKSRFSQAVRYALFIYGDSYQEPDSVRGADVHDPSVPVPGLQTDITFPTLGPQVPPEIRRSVARLHANLGHPSSHELTRLLLHRGIPNAAVLECVKKLHCATCERLKGPQQPRPASSSTTTSTASQFNELVQGDFFYVRLSTGEAVQVLGLADTATGFHQAAILRTKGARETYDILDRVWLRPYGLPVRLLLDPDPLFQGDFDDMLSTVNVHVDFCPAEAHWVIGMVERRNAVLRSILERLISDHCAASTDDLDRLISPALHSMNSYMTTKGRSPFQAVFGRVPQLPGGLFTDGGSLASTPLDPGLNAEMVRSEALQHLAAMSVDRGLRRAKNAHSGVGENAASGRGTTARFLAWDPESPGKQAWLRSGNSTILVATEQLREAIGFESWTPDEHDVKALKDASANLKDSLWQDERGAAPETAYMEDDEDLRKYEPSLPATPSLAPVDTLVAPRLPPQAVTSPAPRQSQTNNYNLTMSPTYHQTYTHQQKFGDPASALSRVPTTPRAFRTPRTPRGRSRTPSRPLPVLPEVPQGNVRELLQLPPGLQDGGVAEETTQFESAAYDSAIFEDPVVETGEAVQDNNAEVEWPAPPLEQRASVEPQALPPALDQKPETPVLQDTQSVTAPPLEPQASIEPQALPPGPPSATASARSPTEEVPSSEAASQPSLSTAPLAPSEPPLPQLPLKRPFDTMTTLLYDDGELIKVSPDDDYHTGVFGPKHKAFYEAYLASQHRKDDVPPDKLREESDTTDSDHGGPSPGLVSAKRQLSRKELKQLDREVPWTQILRGHNVPEYLKAIDKEANSWLEWKSVQPLSHEQARQVLKDKILCKRILRTRACYRDKARGQGPLRAKCRSVCLGHRDPDLFTLNRQAPTPNRSSEHVIYYMIVAGSNGEVEGTDLKWQAWTGCQYSLLTRPAQGTHLTVVLEASF</sequence>
<feature type="region of interest" description="Disordered" evidence="1">
    <location>
        <begin position="421"/>
        <end position="477"/>
    </location>
</feature>
<dbReference type="OrthoDB" id="10539132at2759"/>
<feature type="region of interest" description="Disordered" evidence="1">
    <location>
        <begin position="805"/>
        <end position="845"/>
    </location>
</feature>
<evidence type="ECO:0000259" key="2">
    <source>
        <dbReference type="PROSITE" id="PS50994"/>
    </source>
</evidence>
<dbReference type="SUPFAM" id="SSF53098">
    <property type="entry name" value="Ribonuclease H-like"/>
    <property type="match status" value="1"/>
</dbReference>
<feature type="region of interest" description="Disordered" evidence="1">
    <location>
        <begin position="585"/>
        <end position="618"/>
    </location>
</feature>
<dbReference type="GO" id="GO:0003676">
    <property type="term" value="F:nucleic acid binding"/>
    <property type="evidence" value="ECO:0007669"/>
    <property type="project" value="InterPro"/>
</dbReference>
<dbReference type="Gene3D" id="3.30.420.10">
    <property type="entry name" value="Ribonuclease H-like superfamily/Ribonuclease H"/>
    <property type="match status" value="1"/>
</dbReference>
<feature type="compositionally biased region" description="Basic residues" evidence="1">
    <location>
        <begin position="140"/>
        <end position="149"/>
    </location>
</feature>
<evidence type="ECO:0000313" key="3">
    <source>
        <dbReference type="EMBL" id="CAE7450002.1"/>
    </source>
</evidence>
<dbReference type="Proteomes" id="UP000649617">
    <property type="component" value="Unassembled WGS sequence"/>
</dbReference>
<feature type="region of interest" description="Disordered" evidence="1">
    <location>
        <begin position="207"/>
        <end position="254"/>
    </location>
</feature>
<evidence type="ECO:0000256" key="1">
    <source>
        <dbReference type="SAM" id="MobiDB-lite"/>
    </source>
</evidence>
<feature type="compositionally biased region" description="Basic and acidic residues" evidence="1">
    <location>
        <begin position="2008"/>
        <end position="2029"/>
    </location>
</feature>
<feature type="compositionally biased region" description="Low complexity" evidence="1">
    <location>
        <begin position="1776"/>
        <end position="1787"/>
    </location>
</feature>
<feature type="region of interest" description="Disordered" evidence="1">
    <location>
        <begin position="1881"/>
        <end position="1963"/>
    </location>
</feature>
<organism evidence="3 4">
    <name type="scientific">Symbiodinium pilosum</name>
    <name type="common">Dinoflagellate</name>
    <dbReference type="NCBI Taxonomy" id="2952"/>
    <lineage>
        <taxon>Eukaryota</taxon>
        <taxon>Sar</taxon>
        <taxon>Alveolata</taxon>
        <taxon>Dinophyceae</taxon>
        <taxon>Suessiales</taxon>
        <taxon>Symbiodiniaceae</taxon>
        <taxon>Symbiodinium</taxon>
    </lineage>
</organism>